<organism evidence="2 3">
    <name type="scientific">Candidatus Roizmanbacteria bacterium CG_4_10_14_0_8_um_filter_33_9</name>
    <dbReference type="NCBI Taxonomy" id="1974826"/>
    <lineage>
        <taxon>Bacteria</taxon>
        <taxon>Candidatus Roizmaniibacteriota</taxon>
    </lineage>
</organism>
<gene>
    <name evidence="2" type="ORF">COY87_04010</name>
</gene>
<name>A0A2M7QIQ8_9BACT</name>
<evidence type="ECO:0000256" key="1">
    <source>
        <dbReference type="SAM" id="Phobius"/>
    </source>
</evidence>
<keyword evidence="1" id="KW-0472">Membrane</keyword>
<keyword evidence="1" id="KW-1133">Transmembrane helix</keyword>
<sequence length="370" mass="44181">MLSFFIVLINPNGINGALYPLRIFSNYGYPIVENQNVFFLSERISNHLVTYFFIISPVIIITIFYLIFRRKILESLLLTGMFSFSVFQIRHFPFLVLTVIPFASWMIHSLYFYIHKLFKKINLTSYRNSIILLFLFIISFLSFFFFDNSYSNTFDSDKRFGFGFEENEKEATDFILKHNLKGNVFNNFDIGGYLVYRFYPKYQLFIDNRPEAYPSDFVQNIYIHMQEKIDLQNSIFKKYDIKTVVFSHTDQTPWAQQFISRISQDNNWKLVFLNSRIIIFTQNTKLPDLRDNRLFFKKSIDKENSYLNLLRFSGIFNSLHIDDLANYAFKKAEKLGIDSCSIKRNIVMQMKNSIYFSQVDNYKRSSFWCF</sequence>
<reference evidence="3" key="1">
    <citation type="submission" date="2017-09" db="EMBL/GenBank/DDBJ databases">
        <title>Depth-based differentiation of microbial function through sediment-hosted aquifers and enrichment of novel symbionts in the deep terrestrial subsurface.</title>
        <authorList>
            <person name="Probst A.J."/>
            <person name="Ladd B."/>
            <person name="Jarett J.K."/>
            <person name="Geller-Mcgrath D.E."/>
            <person name="Sieber C.M.K."/>
            <person name="Emerson J.B."/>
            <person name="Anantharaman K."/>
            <person name="Thomas B.C."/>
            <person name="Malmstrom R."/>
            <person name="Stieglmeier M."/>
            <person name="Klingl A."/>
            <person name="Woyke T."/>
            <person name="Ryan C.M."/>
            <person name="Banfield J.F."/>
        </authorList>
    </citation>
    <scope>NUCLEOTIDE SEQUENCE [LARGE SCALE GENOMIC DNA]</scope>
</reference>
<feature type="transmembrane region" description="Helical" evidence="1">
    <location>
        <begin position="126"/>
        <end position="146"/>
    </location>
</feature>
<dbReference type="Proteomes" id="UP000229401">
    <property type="component" value="Unassembled WGS sequence"/>
</dbReference>
<protein>
    <submittedName>
        <fullName evidence="2">Uncharacterized protein</fullName>
    </submittedName>
</protein>
<comment type="caution">
    <text evidence="2">The sequence shown here is derived from an EMBL/GenBank/DDBJ whole genome shotgun (WGS) entry which is preliminary data.</text>
</comment>
<proteinExistence type="predicted"/>
<feature type="transmembrane region" description="Helical" evidence="1">
    <location>
        <begin position="95"/>
        <end position="114"/>
    </location>
</feature>
<feature type="transmembrane region" description="Helical" evidence="1">
    <location>
        <begin position="48"/>
        <end position="67"/>
    </location>
</feature>
<dbReference type="EMBL" id="PFLI01000135">
    <property type="protein sequence ID" value="PIY71855.1"/>
    <property type="molecule type" value="Genomic_DNA"/>
</dbReference>
<evidence type="ECO:0000313" key="2">
    <source>
        <dbReference type="EMBL" id="PIY71855.1"/>
    </source>
</evidence>
<evidence type="ECO:0000313" key="3">
    <source>
        <dbReference type="Proteomes" id="UP000229401"/>
    </source>
</evidence>
<dbReference type="AlphaFoldDB" id="A0A2M7QIQ8"/>
<keyword evidence="1" id="KW-0812">Transmembrane</keyword>
<accession>A0A2M7QIQ8</accession>